<dbReference type="Gene3D" id="3.40.50.2000">
    <property type="entry name" value="Glycogen Phosphorylase B"/>
    <property type="match status" value="1"/>
</dbReference>
<protein>
    <submittedName>
        <fullName evidence="1">Uncharacterized protein</fullName>
    </submittedName>
</protein>
<dbReference type="PATRIC" id="fig|76936.10.peg.2017"/>
<evidence type="ECO:0000313" key="1">
    <source>
        <dbReference type="EMBL" id="CUU40950.1"/>
    </source>
</evidence>
<dbReference type="EMBL" id="JRPF02000003">
    <property type="protein sequence ID" value="TLD78930.1"/>
    <property type="molecule type" value="Genomic_DNA"/>
</dbReference>
<dbReference type="AlphaFoldDB" id="A0A0S4PYU9"/>
<gene>
    <name evidence="1" type="ORF">BN2458_PEG2067</name>
    <name evidence="2" type="ORF">LS75_004060</name>
</gene>
<keyword evidence="3" id="KW-1185">Reference proteome</keyword>
<accession>A0A0S4PYU9</accession>
<dbReference type="GeneID" id="78152167"/>
<organism evidence="1 4">
    <name type="scientific">Helicobacter typhlonius</name>
    <dbReference type="NCBI Taxonomy" id="76936"/>
    <lineage>
        <taxon>Bacteria</taxon>
        <taxon>Pseudomonadati</taxon>
        <taxon>Campylobacterota</taxon>
        <taxon>Epsilonproteobacteria</taxon>
        <taxon>Campylobacterales</taxon>
        <taxon>Helicobacteraceae</taxon>
        <taxon>Helicobacter</taxon>
    </lineage>
</organism>
<dbReference type="STRING" id="76936.BN2458_PEG2067"/>
<reference evidence="2 3" key="1">
    <citation type="journal article" date="2014" name="Genome Announc.">
        <title>Draft genome sequences of eight enterohepatic helicobacter species isolated from both laboratory and wild rodents.</title>
        <authorList>
            <person name="Sheh A."/>
            <person name="Shen Z."/>
            <person name="Fox J.G."/>
        </authorList>
    </citation>
    <scope>NUCLEOTIDE SEQUENCE [LARGE SCALE GENOMIC DNA]</scope>
    <source>
        <strain evidence="2 3">MIT 98-6810</strain>
    </source>
</reference>
<reference evidence="4" key="3">
    <citation type="submission" date="2015-11" db="EMBL/GenBank/DDBJ databases">
        <authorList>
            <person name="Anvar S.Y."/>
        </authorList>
    </citation>
    <scope>NUCLEOTIDE SEQUENCE [LARGE SCALE GENOMIC DNA]</scope>
</reference>
<dbReference type="Proteomes" id="UP000064525">
    <property type="component" value="Chromosome I"/>
</dbReference>
<evidence type="ECO:0000313" key="2">
    <source>
        <dbReference type="EMBL" id="TLD78930.1"/>
    </source>
</evidence>
<evidence type="ECO:0000313" key="3">
    <source>
        <dbReference type="Proteomes" id="UP000029925"/>
    </source>
</evidence>
<dbReference type="EMBL" id="LN907858">
    <property type="protein sequence ID" value="CUU40950.1"/>
    <property type="molecule type" value="Genomic_DNA"/>
</dbReference>
<dbReference type="Proteomes" id="UP000029925">
    <property type="component" value="Unassembled WGS sequence"/>
</dbReference>
<proteinExistence type="predicted"/>
<sequence length="760" mass="86817">MNQPSDTIESFLHIFIHSLQKSVSQADTSALIKELYNIKASDINLLQSTPQGKNLVRECIRTMRDKIYELLCAGHICGVEYLYILLFVSRTDSESSLKSTKQSTLETTTSNKAVYQATNEAQSHIFSPETIEIDSRFEVFVKLAQESLFMQRNSDVENVLFIELYIIAKALMNMRDFTQLVCEYITLIMLVDINIPVSLAHTQFIVESFEKLGVDMPTLLSALKAQQDKQAYFNYPALARRSILNWQLHCFWNVSHFFNHNAWLELYPLWQDLFYTLLQKGDVESIDEAMYMQFFIYHMCGNNFHHQAQWRRFCEEIDKVASQAYEAFAKTCGVYGVGNRATHTANGKICIAFLRDRLVPNSPYKVEYSLLHNLYNDEAFKAQYEVKIYTMKLLEKSDDDKQVIAAYEGLGIEVVDVVSPFNAKGFYNSHLQKALALKDALHRDNVSILISPNNGYGISDFLLATRSAPLQIYYSHGNFVYDLSCVDARMTHICQGNRHITHEGFDFYGVPVKMQERFYNPPLDAKSQEKIHSIRTGFPKNVIVLGTIGRLMKLHSQEYWECVVEVMRSFPQTIYLACGGGNSALISECIEKVCAISGDGEEILRRVHFAGYVDSGIYGHIIDIWLDSFPLEQGESRIEYAAKGGLSLVMSKESKEERLQRLEQNLARWINIPNRDGTAKMQEQYDEAYTILAESYLSFMAFSKEEYICKACALAGLFAEKRTDEIESLRCTSAFGRAVGDEIKEYEGVNAFKEIMALNP</sequence>
<name>A0A0S4PYU9_9HELI</name>
<reference evidence="1" key="2">
    <citation type="submission" date="2015-11" db="EMBL/GenBank/DDBJ databases">
        <authorList>
            <person name="Zhang Y."/>
            <person name="Guo Z."/>
        </authorList>
    </citation>
    <scope>NUCLEOTIDE SEQUENCE</scope>
    <source>
        <strain evidence="1">1</strain>
    </source>
</reference>
<evidence type="ECO:0000313" key="4">
    <source>
        <dbReference type="Proteomes" id="UP000064525"/>
    </source>
</evidence>
<dbReference type="KEGG" id="hty:BN2458_PEG2067"/>
<dbReference type="RefSeq" id="WP_058122097.1">
    <property type="nucleotide sequence ID" value="NZ_CAOJBX010000016.1"/>
</dbReference>
<dbReference type="OrthoDB" id="9815673at2"/>